<reference evidence="2" key="1">
    <citation type="submission" date="2020-03" db="EMBL/GenBank/DDBJ databases">
        <title>Solimonas marina sp. nov., isolated from deep seawater of the Pacific Ocean.</title>
        <authorList>
            <person name="Liu X."/>
            <person name="Lai Q."/>
            <person name="Sun F."/>
            <person name="Gai Y."/>
            <person name="Li G."/>
            <person name="Shao Z."/>
        </authorList>
    </citation>
    <scope>NUCLEOTIDE SEQUENCE</scope>
    <source>
        <strain evidence="2">C16B3</strain>
    </source>
</reference>
<accession>A0A969W9B0</accession>
<dbReference type="AlphaFoldDB" id="A0A969W9B0"/>
<evidence type="ECO:0000313" key="2">
    <source>
        <dbReference type="EMBL" id="NKF22274.1"/>
    </source>
</evidence>
<name>A0A969W9B0_9GAMM</name>
<sequence>MRRRPSAWVSWLCGAWLGALAWPASAHLLNMTRVQADIAADGTVDVSVSLDLTRETGGPRVYYRLSRAAAPLDDSTLRPMIEHLAAAIDLRVDGQPIRLAPVAVAMPQNREAEFLNPVNWPMTEVKLSGHLPEQPAGAPGQVIGRFDPSFAFEEPISLTLHTLADGRHMTRWLVAGQLGPKFPLQAPPPGAQRHDAGDAHAGLKTLLQYLRFGFLHILPQGLDHVLFVVGLYLGARNLRMLLLFVTSFTLAHSVTLILSSFGAVRVPSSIVEPAIAMSIAWIAIENIVFTRVHVWRAAVVFAFGLLHGLGFAAALRELGLPPQNFLGSLVSFNVGVELGQLTVVAIALLLTGWFRRRIWYRKLVIVPGSLVIAAIALVWTVQRIAF</sequence>
<proteinExistence type="predicted"/>
<protein>
    <submittedName>
        <fullName evidence="2">HupE/UreJ family protein</fullName>
    </submittedName>
</protein>
<comment type="caution">
    <text evidence="2">The sequence shown here is derived from an EMBL/GenBank/DDBJ whole genome shotgun (WGS) entry which is preliminary data.</text>
</comment>
<feature type="transmembrane region" description="Helical" evidence="1">
    <location>
        <begin position="363"/>
        <end position="381"/>
    </location>
</feature>
<feature type="transmembrane region" description="Helical" evidence="1">
    <location>
        <begin position="325"/>
        <end position="351"/>
    </location>
</feature>
<evidence type="ECO:0000313" key="3">
    <source>
        <dbReference type="Proteomes" id="UP000653472"/>
    </source>
</evidence>
<feature type="transmembrane region" description="Helical" evidence="1">
    <location>
        <begin position="241"/>
        <end position="264"/>
    </location>
</feature>
<keyword evidence="1" id="KW-0812">Transmembrane</keyword>
<feature type="transmembrane region" description="Helical" evidence="1">
    <location>
        <begin position="294"/>
        <end position="313"/>
    </location>
</feature>
<gene>
    <name evidence="2" type="ORF">G7Y82_08080</name>
</gene>
<keyword evidence="3" id="KW-1185">Reference proteome</keyword>
<dbReference type="InterPro" id="IPR032809">
    <property type="entry name" value="Put_HupE_UreJ"/>
</dbReference>
<keyword evidence="1" id="KW-1133">Transmembrane helix</keyword>
<evidence type="ECO:0000256" key="1">
    <source>
        <dbReference type="SAM" id="Phobius"/>
    </source>
</evidence>
<feature type="transmembrane region" description="Helical" evidence="1">
    <location>
        <begin position="213"/>
        <end position="234"/>
    </location>
</feature>
<feature type="transmembrane region" description="Helical" evidence="1">
    <location>
        <begin position="270"/>
        <end position="289"/>
    </location>
</feature>
<dbReference type="Proteomes" id="UP000653472">
    <property type="component" value="Unassembled WGS sequence"/>
</dbReference>
<dbReference type="Pfam" id="PF13795">
    <property type="entry name" value="HupE_UreJ_2"/>
    <property type="match status" value="1"/>
</dbReference>
<dbReference type="EMBL" id="JAAVXB010000003">
    <property type="protein sequence ID" value="NKF22274.1"/>
    <property type="molecule type" value="Genomic_DNA"/>
</dbReference>
<dbReference type="RefSeq" id="WP_168147506.1">
    <property type="nucleotide sequence ID" value="NZ_JAAVXB010000003.1"/>
</dbReference>
<organism evidence="2 3">
    <name type="scientific">Solimonas marina</name>
    <dbReference type="NCBI Taxonomy" id="2714601"/>
    <lineage>
        <taxon>Bacteria</taxon>
        <taxon>Pseudomonadati</taxon>
        <taxon>Pseudomonadota</taxon>
        <taxon>Gammaproteobacteria</taxon>
        <taxon>Nevskiales</taxon>
        <taxon>Nevskiaceae</taxon>
        <taxon>Solimonas</taxon>
    </lineage>
</organism>
<keyword evidence="1" id="KW-0472">Membrane</keyword>